<evidence type="ECO:0000256" key="2">
    <source>
        <dbReference type="ARBA" id="ARBA00022448"/>
    </source>
</evidence>
<proteinExistence type="inferred from homology"/>
<dbReference type="KEGG" id="haz:A9404_00875"/>
<keyword evidence="7 10" id="KW-0472">Membrane</keyword>
<dbReference type="EMBL" id="CP016027">
    <property type="protein sequence ID" value="ANJ68195.1"/>
    <property type="molecule type" value="Genomic_DNA"/>
</dbReference>
<dbReference type="Proteomes" id="UP000078596">
    <property type="component" value="Chromosome"/>
</dbReference>
<evidence type="ECO:0000256" key="10">
    <source>
        <dbReference type="SAM" id="Phobius"/>
    </source>
</evidence>
<evidence type="ECO:0000256" key="6">
    <source>
        <dbReference type="ARBA" id="ARBA00022989"/>
    </source>
</evidence>
<evidence type="ECO:0000313" key="12">
    <source>
        <dbReference type="EMBL" id="ANJ68193.1"/>
    </source>
</evidence>
<evidence type="ECO:0000313" key="13">
    <source>
        <dbReference type="EMBL" id="ANJ68195.1"/>
    </source>
</evidence>
<dbReference type="PANTHER" id="PTHR30625">
    <property type="entry name" value="PROTEIN TOLQ"/>
    <property type="match status" value="1"/>
</dbReference>
<keyword evidence="3" id="KW-1003">Cell membrane</keyword>
<evidence type="ECO:0000313" key="14">
    <source>
        <dbReference type="Proteomes" id="UP000078596"/>
    </source>
</evidence>
<sequence>MDYLIKLSVMSGGLLPLMALLLLIALAVIIERLYFFNWVIRAGLAMEYAVQKVRYGDRKSLQQVADHYAGAPQAVVLSVALNSRGETAEVMDRHIEESMLWQLPKLDRMLWILDTTVTLAPLLGLFGTIIGMIETFDVLGDSKDPNAVTGGIGHALIATGGGLLIAIITVVFLNYFSKRVRLTMHQMELLKTMVINRIHGGGVTPSEAYGAQAATPENPPIGSQPQATLS</sequence>
<dbReference type="AlphaFoldDB" id="A0A191ZK05"/>
<protein>
    <recommendedName>
        <fullName evidence="11">MotA/TolQ/ExbB proton channel domain-containing protein</fullName>
    </recommendedName>
</protein>
<feature type="compositionally biased region" description="Polar residues" evidence="9">
    <location>
        <begin position="221"/>
        <end position="230"/>
    </location>
</feature>
<keyword evidence="2 8" id="KW-0813">Transport</keyword>
<feature type="transmembrane region" description="Helical" evidence="10">
    <location>
        <begin position="109"/>
        <end position="133"/>
    </location>
</feature>
<comment type="similarity">
    <text evidence="8">Belongs to the exbB/tolQ family.</text>
</comment>
<evidence type="ECO:0000256" key="7">
    <source>
        <dbReference type="ARBA" id="ARBA00023136"/>
    </source>
</evidence>
<dbReference type="STRING" id="1860122.A9404_00875"/>
<evidence type="ECO:0000256" key="8">
    <source>
        <dbReference type="RuleBase" id="RU004057"/>
    </source>
</evidence>
<keyword evidence="14" id="KW-1185">Reference proteome</keyword>
<reference evidence="13 14" key="1">
    <citation type="submission" date="2016-06" db="EMBL/GenBank/DDBJ databases">
        <title>Insight into the functional genes involving in sulfur oxidation in Pearl River water.</title>
        <authorList>
            <person name="Luo J."/>
            <person name="Tan X."/>
            <person name="Lin W."/>
        </authorList>
    </citation>
    <scope>NUCLEOTIDE SEQUENCE [LARGE SCALE GENOMIC DNA]</scope>
    <source>
        <strain evidence="13 14">LS2</strain>
    </source>
</reference>
<evidence type="ECO:0000256" key="1">
    <source>
        <dbReference type="ARBA" id="ARBA00004651"/>
    </source>
</evidence>
<organism evidence="13 14">
    <name type="scientific">Halothiobacillus diazotrophicus</name>
    <dbReference type="NCBI Taxonomy" id="1860122"/>
    <lineage>
        <taxon>Bacteria</taxon>
        <taxon>Pseudomonadati</taxon>
        <taxon>Pseudomonadota</taxon>
        <taxon>Gammaproteobacteria</taxon>
        <taxon>Chromatiales</taxon>
        <taxon>Halothiobacillaceae</taxon>
        <taxon>Halothiobacillus</taxon>
    </lineage>
</organism>
<keyword evidence="6 10" id="KW-1133">Transmembrane helix</keyword>
<dbReference type="EMBL" id="CP016027">
    <property type="protein sequence ID" value="ANJ68193.1"/>
    <property type="molecule type" value="Genomic_DNA"/>
</dbReference>
<accession>A0A191ZK05</accession>
<dbReference type="KEGG" id="haz:A9404_00945"/>
<dbReference type="GO" id="GO:0005886">
    <property type="term" value="C:plasma membrane"/>
    <property type="evidence" value="ECO:0007669"/>
    <property type="project" value="UniProtKB-SubCell"/>
</dbReference>
<dbReference type="Pfam" id="PF01618">
    <property type="entry name" value="MotA_ExbB"/>
    <property type="match status" value="1"/>
</dbReference>
<keyword evidence="5 8" id="KW-0653">Protein transport</keyword>
<feature type="transmembrane region" description="Helical" evidence="10">
    <location>
        <begin position="12"/>
        <end position="35"/>
    </location>
</feature>
<keyword evidence="4 10" id="KW-0812">Transmembrane</keyword>
<name>A0A191ZK05_9GAMM</name>
<evidence type="ECO:0000256" key="5">
    <source>
        <dbReference type="ARBA" id="ARBA00022927"/>
    </source>
</evidence>
<dbReference type="GO" id="GO:0017038">
    <property type="term" value="P:protein import"/>
    <property type="evidence" value="ECO:0007669"/>
    <property type="project" value="TreeGrafter"/>
</dbReference>
<evidence type="ECO:0000256" key="9">
    <source>
        <dbReference type="SAM" id="MobiDB-lite"/>
    </source>
</evidence>
<evidence type="ECO:0000256" key="4">
    <source>
        <dbReference type="ARBA" id="ARBA00022692"/>
    </source>
</evidence>
<feature type="region of interest" description="Disordered" evidence="9">
    <location>
        <begin position="206"/>
        <end position="230"/>
    </location>
</feature>
<feature type="transmembrane region" description="Helical" evidence="10">
    <location>
        <begin position="153"/>
        <end position="176"/>
    </location>
</feature>
<evidence type="ECO:0000259" key="11">
    <source>
        <dbReference type="Pfam" id="PF01618"/>
    </source>
</evidence>
<feature type="domain" description="MotA/TolQ/ExbB proton channel" evidence="11">
    <location>
        <begin position="77"/>
        <end position="188"/>
    </location>
</feature>
<dbReference type="PANTHER" id="PTHR30625:SF15">
    <property type="entry name" value="BIOPOLYMER TRANSPORT PROTEIN EXBB"/>
    <property type="match status" value="1"/>
</dbReference>
<comment type="subcellular location">
    <subcellularLocation>
        <location evidence="1">Cell membrane</location>
        <topology evidence="1">Multi-pass membrane protein</topology>
    </subcellularLocation>
    <subcellularLocation>
        <location evidence="8">Membrane</location>
        <topology evidence="8">Multi-pass membrane protein</topology>
    </subcellularLocation>
</comment>
<gene>
    <name evidence="12" type="ORF">A9404_00875</name>
    <name evidence="13" type="ORF">A9404_00945</name>
</gene>
<evidence type="ECO:0000256" key="3">
    <source>
        <dbReference type="ARBA" id="ARBA00022475"/>
    </source>
</evidence>
<dbReference type="InterPro" id="IPR002898">
    <property type="entry name" value="MotA_ExbB_proton_chnl"/>
</dbReference>
<dbReference type="InterPro" id="IPR050790">
    <property type="entry name" value="ExbB/TolQ_transport"/>
</dbReference>